<dbReference type="SUPFAM" id="SSF110296">
    <property type="entry name" value="Oligoxyloglucan reducing end-specific cellobiohydrolase"/>
    <property type="match status" value="2"/>
</dbReference>
<feature type="domain" description="Secretion system C-terminal sorting" evidence="2">
    <location>
        <begin position="1014"/>
        <end position="1084"/>
    </location>
</feature>
<name>A0A915YK90_9BACT</name>
<protein>
    <submittedName>
        <fullName evidence="4">GEVED domain-containing protein</fullName>
    </submittedName>
</protein>
<feature type="domain" description="GEVED" evidence="3">
    <location>
        <begin position="916"/>
        <end position="995"/>
    </location>
</feature>
<evidence type="ECO:0000256" key="1">
    <source>
        <dbReference type="SAM" id="MobiDB-lite"/>
    </source>
</evidence>
<dbReference type="EMBL" id="AP026867">
    <property type="protein sequence ID" value="BDS14759.1"/>
    <property type="molecule type" value="Genomic_DNA"/>
</dbReference>
<accession>A0A915YK90</accession>
<dbReference type="CDD" id="cd15482">
    <property type="entry name" value="Sialidase_non-viral"/>
    <property type="match status" value="1"/>
</dbReference>
<dbReference type="RefSeq" id="WP_264789968.1">
    <property type="nucleotide sequence ID" value="NZ_AP026867.1"/>
</dbReference>
<feature type="compositionally biased region" description="Polar residues" evidence="1">
    <location>
        <begin position="515"/>
        <end position="528"/>
    </location>
</feature>
<evidence type="ECO:0000259" key="3">
    <source>
        <dbReference type="Pfam" id="PF20009"/>
    </source>
</evidence>
<dbReference type="AlphaFoldDB" id="A0A915YK90"/>
<dbReference type="PANTHER" id="PTHR43739:SF5">
    <property type="entry name" value="EXO-ALPHA-SIALIDASE"/>
    <property type="match status" value="1"/>
</dbReference>
<sequence length="1086" mass="120403">MNYKLLLGVVYLCSIAILTEAQDYKQLMNDMNVNFYDVCKEAEKYFETHDKGKGSGWKAYQRWRAWNEDRYYPSGDRKTIDPFFLKKAYHDFLSNNPQPESLYPTGWKDLGPYDANTITTHYSPGIGRVECFYVNPANPQQMYLGSRSGGFWRTGDGGGTWQNTSDFLIASGVNTMDASPTDADSVLINIRNATNGASHGIFLSGDAGNTWTLTNFNPSNLGWGGLGDNDQIYKIAYHPTIAGLVFIGTSKGLYRSTDNLQTWTQLISNTDITDIEFHPASANIIYLYDNYYWGSNQSLILRSTDFGLTFSPSATIAGNNDAEGFIAVTPACPNCVYFASDNGVWRSDDAGQNFTFLVNPPSSCDGFAVSDTDSLHMHYGYLDTYFSNDGGYTFSQVTDWANGNPDTTYIHADLRTAECINGVFYAGTDGYLCKSPNNGLSWYRMNDGTGIREFYAVGVSQSNWQVHMAGSQDNGTSILSDSGWIEWNGGDGMEAIVQPLNDQWMIGSWQFGTRQRTQDGGQSRNGINSPDGGNGDWQAPLMFDPNLQMKVYHCMDSLYVSDEFGDGWYTVGTPSFTGNIKVAAVAENNSDRIILVRYSDIELSQDGGQTYTSIANGLPGHSITDVAFDPKDDNTILVTYSRYQNDNEKIYISHDLGQTWTNITYNLGNMPLRTVVVDHTDASNIYVGAEIGVYYKPMNGTTWTLYNPNLANTTVRDLEIQYGANTLKAATWGRGLWEYTLVGRNDFPAILTTNITNPPTSTLPKDGMDQDVTAVISYANNLTSVYVKWSIDNPTFDSTIVMQNTMDSTWQTIQPIPNYPGGTKMYFKVYAVGNNGDTTETYKFMYTVRALEYCTASGNMAYSTSITAVDFGGINKTSAKLQPYTDYTTTDSANVVVTNNYNLNVNLNTDGNYAIYAKAWIDWNRDFDFDDPGEEYDMGFAQNTTNGPTSLSPVTVTVPANAVVGETRMRVACFYNAPPTACMNGVDGEVEDYAIIVNPLGLSVQNKISSPVQIYPNPTTGKFAVDLGKLYQSIRVEITDVSGKLIYTTQKENTRFMNLKLKEAAGVYLLKLQVDNEIGTYKVIKE</sequence>
<evidence type="ECO:0000259" key="2">
    <source>
        <dbReference type="Pfam" id="PF18962"/>
    </source>
</evidence>
<evidence type="ECO:0000313" key="5">
    <source>
        <dbReference type="Proteomes" id="UP001060919"/>
    </source>
</evidence>
<dbReference type="InterPro" id="IPR045474">
    <property type="entry name" value="GEVED"/>
</dbReference>
<dbReference type="NCBIfam" id="TIGR04183">
    <property type="entry name" value="Por_Secre_tail"/>
    <property type="match status" value="1"/>
</dbReference>
<dbReference type="GO" id="GO:0010411">
    <property type="term" value="P:xyloglucan metabolic process"/>
    <property type="evidence" value="ECO:0007669"/>
    <property type="project" value="TreeGrafter"/>
</dbReference>
<gene>
    <name evidence="4" type="ORF">AsAng_0055410</name>
</gene>
<proteinExistence type="predicted"/>
<dbReference type="Proteomes" id="UP001060919">
    <property type="component" value="Chromosome"/>
</dbReference>
<dbReference type="Pfam" id="PF18962">
    <property type="entry name" value="Por_Secre_tail"/>
    <property type="match status" value="1"/>
</dbReference>
<dbReference type="KEGG" id="aup:AsAng_0055410"/>
<evidence type="ECO:0000313" key="4">
    <source>
        <dbReference type="EMBL" id="BDS14759.1"/>
    </source>
</evidence>
<dbReference type="PANTHER" id="PTHR43739">
    <property type="entry name" value="XYLOGLUCANASE (EUROFUNG)"/>
    <property type="match status" value="1"/>
</dbReference>
<reference evidence="4" key="1">
    <citation type="submission" date="2022-09" db="EMBL/GenBank/DDBJ databases">
        <title>Aureispira anguillicida sp. nov., isolated from Leptocephalus of Japanese eel Anguilla japonica.</title>
        <authorList>
            <person name="Yuasa K."/>
            <person name="Mekata T."/>
            <person name="Ikunari K."/>
        </authorList>
    </citation>
    <scope>NUCLEOTIDE SEQUENCE</scope>
    <source>
        <strain evidence="4">EL160426</strain>
    </source>
</reference>
<dbReference type="InterPro" id="IPR026444">
    <property type="entry name" value="Secre_tail"/>
</dbReference>
<organism evidence="4 5">
    <name type="scientific">Aureispira anguillae</name>
    <dbReference type="NCBI Taxonomy" id="2864201"/>
    <lineage>
        <taxon>Bacteria</taxon>
        <taxon>Pseudomonadati</taxon>
        <taxon>Bacteroidota</taxon>
        <taxon>Saprospiria</taxon>
        <taxon>Saprospirales</taxon>
        <taxon>Saprospiraceae</taxon>
        <taxon>Aureispira</taxon>
    </lineage>
</organism>
<dbReference type="InterPro" id="IPR015943">
    <property type="entry name" value="WD40/YVTN_repeat-like_dom_sf"/>
</dbReference>
<dbReference type="Pfam" id="PF20009">
    <property type="entry name" value="GEVED"/>
    <property type="match status" value="1"/>
</dbReference>
<dbReference type="Gene3D" id="2.130.10.10">
    <property type="entry name" value="YVTN repeat-like/Quinoprotein amine dehydrogenase"/>
    <property type="match status" value="4"/>
</dbReference>
<keyword evidence="5" id="KW-1185">Reference proteome</keyword>
<dbReference type="InterPro" id="IPR052025">
    <property type="entry name" value="Xyloglucanase_GH74"/>
</dbReference>
<feature type="region of interest" description="Disordered" evidence="1">
    <location>
        <begin position="515"/>
        <end position="536"/>
    </location>
</feature>